<keyword evidence="6 11" id="KW-0879">Wnt signaling pathway</keyword>
<dbReference type="OrthoDB" id="5945655at2759"/>
<dbReference type="PANTHER" id="PTHR12027">
    <property type="entry name" value="WNT RELATED"/>
    <property type="match status" value="1"/>
</dbReference>
<keyword evidence="10" id="KW-0449">Lipoprotein</keyword>
<evidence type="ECO:0000313" key="13">
    <source>
        <dbReference type="EMBL" id="KAB0396625.1"/>
    </source>
</evidence>
<feature type="non-terminal residue" evidence="13">
    <location>
        <position position="1"/>
    </location>
</feature>
<evidence type="ECO:0000256" key="3">
    <source>
        <dbReference type="ARBA" id="ARBA00022473"/>
    </source>
</evidence>
<gene>
    <name evidence="13" type="ORF">E2I00_020155</name>
</gene>
<keyword evidence="9" id="KW-0325">Glycoprotein</keyword>
<protein>
    <recommendedName>
        <fullName evidence="11">Protein Wnt</fullName>
    </recommendedName>
</protein>
<dbReference type="GO" id="GO:0005615">
    <property type="term" value="C:extracellular space"/>
    <property type="evidence" value="ECO:0007669"/>
    <property type="project" value="TreeGrafter"/>
</dbReference>
<dbReference type="GO" id="GO:0030182">
    <property type="term" value="P:neuron differentiation"/>
    <property type="evidence" value="ECO:0007669"/>
    <property type="project" value="TreeGrafter"/>
</dbReference>
<dbReference type="InterPro" id="IPR005817">
    <property type="entry name" value="Wnt"/>
</dbReference>
<evidence type="ECO:0000256" key="12">
    <source>
        <dbReference type="SAM" id="MobiDB-lite"/>
    </source>
</evidence>
<name>A0A643C9Y3_BALPH</name>
<dbReference type="AlphaFoldDB" id="A0A643C9Y3"/>
<keyword evidence="4" id="KW-0964">Secreted</keyword>
<keyword evidence="5" id="KW-0272">Extracellular matrix</keyword>
<comment type="caution">
    <text evidence="13">The sequence shown here is derived from an EMBL/GenBank/DDBJ whole genome shotgun (WGS) entry which is preliminary data.</text>
</comment>
<dbReference type="PANTHER" id="PTHR12027:SF73">
    <property type="entry name" value="PROTEIN WNT-7B"/>
    <property type="match status" value="1"/>
</dbReference>
<evidence type="ECO:0000256" key="2">
    <source>
        <dbReference type="ARBA" id="ARBA00005683"/>
    </source>
</evidence>
<keyword evidence="7" id="KW-0732">Signal</keyword>
<organism evidence="13 14">
    <name type="scientific">Balaenoptera physalus</name>
    <name type="common">Fin whale</name>
    <name type="synonym">Balaena physalus</name>
    <dbReference type="NCBI Taxonomy" id="9770"/>
    <lineage>
        <taxon>Eukaryota</taxon>
        <taxon>Metazoa</taxon>
        <taxon>Chordata</taxon>
        <taxon>Craniata</taxon>
        <taxon>Vertebrata</taxon>
        <taxon>Euteleostomi</taxon>
        <taxon>Mammalia</taxon>
        <taxon>Eutheria</taxon>
        <taxon>Laurasiatheria</taxon>
        <taxon>Artiodactyla</taxon>
        <taxon>Whippomorpha</taxon>
        <taxon>Cetacea</taxon>
        <taxon>Mysticeti</taxon>
        <taxon>Balaenopteridae</taxon>
        <taxon>Balaenoptera</taxon>
    </lineage>
</organism>
<dbReference type="GO" id="GO:0005125">
    <property type="term" value="F:cytokine activity"/>
    <property type="evidence" value="ECO:0007669"/>
    <property type="project" value="TreeGrafter"/>
</dbReference>
<evidence type="ECO:0000256" key="4">
    <source>
        <dbReference type="ARBA" id="ARBA00022525"/>
    </source>
</evidence>
<feature type="region of interest" description="Disordered" evidence="12">
    <location>
        <begin position="589"/>
        <end position="612"/>
    </location>
</feature>
<dbReference type="PROSITE" id="PS00246">
    <property type="entry name" value="WNT1"/>
    <property type="match status" value="1"/>
</dbReference>
<evidence type="ECO:0000256" key="6">
    <source>
        <dbReference type="ARBA" id="ARBA00022687"/>
    </source>
</evidence>
<comment type="subcellular location">
    <subcellularLocation>
        <location evidence="1 11">Secreted</location>
        <location evidence="1 11">Extracellular space</location>
        <location evidence="1 11">Extracellular matrix</location>
    </subcellularLocation>
</comment>
<dbReference type="InterPro" id="IPR018161">
    <property type="entry name" value="Wnt_CS"/>
</dbReference>
<dbReference type="Pfam" id="PF00110">
    <property type="entry name" value="wnt"/>
    <property type="match status" value="3"/>
</dbReference>
<dbReference type="GO" id="GO:0005109">
    <property type="term" value="F:frizzled binding"/>
    <property type="evidence" value="ECO:0007669"/>
    <property type="project" value="TreeGrafter"/>
</dbReference>
<dbReference type="GO" id="GO:0060070">
    <property type="term" value="P:canonical Wnt signaling pathway"/>
    <property type="evidence" value="ECO:0007669"/>
    <property type="project" value="TreeGrafter"/>
</dbReference>
<dbReference type="InterPro" id="IPR043158">
    <property type="entry name" value="Wnt_C"/>
</dbReference>
<dbReference type="GO" id="GO:0046330">
    <property type="term" value="P:positive regulation of JNK cascade"/>
    <property type="evidence" value="ECO:0007669"/>
    <property type="project" value="TreeGrafter"/>
</dbReference>
<keyword evidence="3 11" id="KW-0217">Developmental protein</keyword>
<comment type="similarity">
    <text evidence="2 11">Belongs to the Wnt family.</text>
</comment>
<dbReference type="GO" id="GO:0045165">
    <property type="term" value="P:cell fate commitment"/>
    <property type="evidence" value="ECO:0007669"/>
    <property type="project" value="TreeGrafter"/>
</dbReference>
<evidence type="ECO:0000256" key="10">
    <source>
        <dbReference type="ARBA" id="ARBA00023288"/>
    </source>
</evidence>
<evidence type="ECO:0000256" key="9">
    <source>
        <dbReference type="ARBA" id="ARBA00023180"/>
    </source>
</evidence>
<evidence type="ECO:0000256" key="8">
    <source>
        <dbReference type="ARBA" id="ARBA00023157"/>
    </source>
</evidence>
<dbReference type="Proteomes" id="UP000437017">
    <property type="component" value="Unassembled WGS sequence"/>
</dbReference>
<evidence type="ECO:0000256" key="7">
    <source>
        <dbReference type="ARBA" id="ARBA00022729"/>
    </source>
</evidence>
<dbReference type="FunFam" id="3.30.2460.20:FF:000001">
    <property type="entry name" value="Wnt homolog"/>
    <property type="match status" value="1"/>
</dbReference>
<proteinExistence type="inferred from homology"/>
<dbReference type="EMBL" id="SGJD01002121">
    <property type="protein sequence ID" value="KAB0396625.1"/>
    <property type="molecule type" value="Genomic_DNA"/>
</dbReference>
<reference evidence="13 14" key="1">
    <citation type="journal article" date="2019" name="PLoS ONE">
        <title>Genomic analyses reveal an absence of contemporary introgressive admixture between fin whales and blue whales, despite known hybrids.</title>
        <authorList>
            <person name="Westbury M.V."/>
            <person name="Petersen B."/>
            <person name="Lorenzen E.D."/>
        </authorList>
    </citation>
    <scope>NUCLEOTIDE SEQUENCE [LARGE SCALE GENOMIC DNA]</scope>
    <source>
        <strain evidence="13">FinWhale-01</strain>
    </source>
</reference>
<dbReference type="PRINTS" id="PR01349">
    <property type="entry name" value="WNTPROTEIN"/>
</dbReference>
<evidence type="ECO:0000313" key="14">
    <source>
        <dbReference type="Proteomes" id="UP000437017"/>
    </source>
</evidence>
<evidence type="ECO:0000256" key="5">
    <source>
        <dbReference type="ARBA" id="ARBA00022530"/>
    </source>
</evidence>
<dbReference type="SMART" id="SM00097">
    <property type="entry name" value="WNT1"/>
    <property type="match status" value="1"/>
</dbReference>
<keyword evidence="14" id="KW-1185">Reference proteome</keyword>
<accession>A0A643C9Y3</accession>
<keyword evidence="8" id="KW-1015">Disulfide bond</keyword>
<dbReference type="Gene3D" id="3.30.2460.20">
    <property type="match status" value="1"/>
</dbReference>
<sequence>TGILVIQACRRPRVRQIWGIGAEAKGGFLSCRPQRASRSVLPSARAGSFSLGGPAAVCQLSSRAPLADASVRRPFGSSTVTTEAQLGLAQARQTAQCGMRWATTLEQHAACVGRAWHRALSSVVALGANIICNKIPGLAPRQRAICQSRPDAIIVIGEGAQMGINECQYQFRFGRWNCSALGEKTVFGQELRVDPNLRAQPRPNQLSPGVKTIMAAPCGPLGAADPREPLVNTLSILLLKSPSSASPAGLTTQSARLGHPDRSYPSLPLPGNELVGQLLTKICLVPSILIGVRSGGMTPAPNNRDGTKHTEGHAAARGAQTQGLCKVGVVGFQRPHLAIAEGTAIPAQQSSALVQVTSLSSVPIVAGSREAAFTYAITAAGVAHAVTAACSQGNLSNCGCDREKQGYYNQAEGWKWGGCSADVRYGIDFSRRFVLEERMKLECKCHGVSGSCTTKTCWTTLPKFREVGHLLKEKYNVAVQVEVGRLCNRTSPGADGCDTMCCGRGYNTHQYTKVWQCNCKFHWCCFVKCNTCSERTEAEASGRPGSQAETPSRCWTQRQPIEAGTRLHEAEGTRPLLGAGYAFSLREQPARRAVRHGHGEKSEASGAALADV</sequence>
<evidence type="ECO:0000256" key="11">
    <source>
        <dbReference type="RuleBase" id="RU003500"/>
    </source>
</evidence>
<evidence type="ECO:0000256" key="1">
    <source>
        <dbReference type="ARBA" id="ARBA00004498"/>
    </source>
</evidence>
<comment type="function">
    <text evidence="11">Ligand for members of the frizzled family of seven transmembrane receptors.</text>
</comment>